<sequence>MKKKKRKGRFLFIIPLTLLLLFYIQSNKQPSIHLNNNSNNKSTPTFPTELNPVVKERTQQLVQRAAKKGITVVITDDFRSAADQNQLYKKGRTVSGSVVTNAKGGESYHNYGLAVDFALKNHSGDIIWDMQYDGNKNGKKDWYEVVDIAKALGFSWGGDWVKFKDYPHLQMNFGLSISDLQAGARPDASSLTADTNK</sequence>
<evidence type="ECO:0000259" key="1">
    <source>
        <dbReference type="Pfam" id="PF13539"/>
    </source>
</evidence>
<accession>A0A150KKJ9</accession>
<comment type="caution">
    <text evidence="2">The sequence shown here is derived from an EMBL/GenBank/DDBJ whole genome shotgun (WGS) entry which is preliminary data.</text>
</comment>
<dbReference type="InterPro" id="IPR039561">
    <property type="entry name" value="Peptidase_M15C"/>
</dbReference>
<evidence type="ECO:0000313" key="2">
    <source>
        <dbReference type="EMBL" id="KYC90362.1"/>
    </source>
</evidence>
<dbReference type="PATRIC" id="fig|46224.3.peg.1012"/>
<dbReference type="EMBL" id="LQYN01000128">
    <property type="protein sequence ID" value="KYC90362.1"/>
    <property type="molecule type" value="Genomic_DNA"/>
</dbReference>
<keyword evidence="3" id="KW-1185">Reference proteome</keyword>
<gene>
    <name evidence="2" type="ORF">B4102_3870</name>
</gene>
<proteinExistence type="predicted"/>
<dbReference type="Proteomes" id="UP000075666">
    <property type="component" value="Unassembled WGS sequence"/>
</dbReference>
<dbReference type="Gene3D" id="3.30.1380.10">
    <property type="match status" value="1"/>
</dbReference>
<protein>
    <recommendedName>
        <fullName evidence="1">Peptidase M15C domain-containing protein</fullName>
    </recommendedName>
</protein>
<dbReference type="RefSeq" id="WP_066235503.1">
    <property type="nucleotide sequence ID" value="NZ_JARMSX010000032.1"/>
</dbReference>
<dbReference type="AlphaFoldDB" id="A0A150KKJ9"/>
<dbReference type="STRING" id="46224.B4102_3870"/>
<dbReference type="SUPFAM" id="SSF55166">
    <property type="entry name" value="Hedgehog/DD-peptidase"/>
    <property type="match status" value="1"/>
</dbReference>
<dbReference type="PANTHER" id="PTHR34385:SF1">
    <property type="entry name" value="PEPTIDOGLYCAN L-ALANYL-D-GLUTAMATE ENDOPEPTIDASE CWLK"/>
    <property type="match status" value="1"/>
</dbReference>
<reference evidence="2 3" key="1">
    <citation type="submission" date="2016-01" db="EMBL/GenBank/DDBJ databases">
        <title>Genome Sequences of Twelve Sporeforming Bacillus Species Isolated from Foods.</title>
        <authorList>
            <person name="Berendsen E.M."/>
            <person name="Wells-Bennik M.H."/>
            <person name="Krawcyk A.O."/>
            <person name="De Jong A."/>
            <person name="Holsappel S."/>
            <person name="Eijlander R.T."/>
            <person name="Kuipers O.P."/>
        </authorList>
    </citation>
    <scope>NUCLEOTIDE SEQUENCE [LARGE SCALE GENOMIC DNA]</scope>
    <source>
        <strain evidence="2 3">B4102</strain>
    </source>
</reference>
<dbReference type="InterPro" id="IPR009045">
    <property type="entry name" value="Zn_M74/Hedgehog-like"/>
</dbReference>
<dbReference type="GO" id="GO:0008233">
    <property type="term" value="F:peptidase activity"/>
    <property type="evidence" value="ECO:0007669"/>
    <property type="project" value="InterPro"/>
</dbReference>
<name>A0A150KKJ9_9BACI</name>
<dbReference type="PANTHER" id="PTHR34385">
    <property type="entry name" value="D-ALANYL-D-ALANINE CARBOXYPEPTIDASE"/>
    <property type="match status" value="1"/>
</dbReference>
<organism evidence="2 3">
    <name type="scientific">Heyndrickxia sporothermodurans</name>
    <dbReference type="NCBI Taxonomy" id="46224"/>
    <lineage>
        <taxon>Bacteria</taxon>
        <taxon>Bacillati</taxon>
        <taxon>Bacillota</taxon>
        <taxon>Bacilli</taxon>
        <taxon>Bacillales</taxon>
        <taxon>Bacillaceae</taxon>
        <taxon>Heyndrickxia</taxon>
    </lineage>
</organism>
<dbReference type="InterPro" id="IPR052179">
    <property type="entry name" value="DD-CPase-like"/>
</dbReference>
<dbReference type="CDD" id="cd14845">
    <property type="entry name" value="L-Ala-D-Glu_peptidase_like"/>
    <property type="match status" value="1"/>
</dbReference>
<evidence type="ECO:0000313" key="3">
    <source>
        <dbReference type="Proteomes" id="UP000075666"/>
    </source>
</evidence>
<dbReference type="Pfam" id="PF13539">
    <property type="entry name" value="Peptidase_M15_4"/>
    <property type="match status" value="1"/>
</dbReference>
<feature type="domain" description="Peptidase M15C" evidence="1">
    <location>
        <begin position="101"/>
        <end position="171"/>
    </location>
</feature>